<evidence type="ECO:0000313" key="3">
    <source>
        <dbReference type="EMBL" id="KKR88978.1"/>
    </source>
</evidence>
<comment type="caution">
    <text evidence="3">The sequence shown here is derived from an EMBL/GenBank/DDBJ whole genome shotgun (WGS) entry which is preliminary data.</text>
</comment>
<evidence type="ECO:0000256" key="1">
    <source>
        <dbReference type="SAM" id="Phobius"/>
    </source>
</evidence>
<keyword evidence="1" id="KW-0812">Transmembrane</keyword>
<organism evidence="3 4">
    <name type="scientific">Candidatus Wolfebacteria bacterium GW2011_GWB1_41_12</name>
    <dbReference type="NCBI Taxonomy" id="1619006"/>
    <lineage>
        <taxon>Bacteria</taxon>
        <taxon>Candidatus Wolfeibacteriota</taxon>
    </lineage>
</organism>
<dbReference type="EMBL" id="LCAK01000003">
    <property type="protein sequence ID" value="KKR88978.1"/>
    <property type="molecule type" value="Genomic_DNA"/>
</dbReference>
<keyword evidence="1" id="KW-0472">Membrane</keyword>
<protein>
    <recommendedName>
        <fullName evidence="5">DUF916 domain-containing protein</fullName>
    </recommendedName>
</protein>
<feature type="chain" id="PRO_5002534734" description="DUF916 domain-containing protein" evidence="2">
    <location>
        <begin position="22"/>
        <end position="296"/>
    </location>
</feature>
<accession>A0A0G0UJI3</accession>
<keyword evidence="1" id="KW-1133">Transmembrane helix</keyword>
<evidence type="ECO:0000256" key="2">
    <source>
        <dbReference type="SAM" id="SignalP"/>
    </source>
</evidence>
<dbReference type="AlphaFoldDB" id="A0A0G0UJI3"/>
<sequence length="296" mass="33152">MFYFTLILIATFVAASNFVSAVTVGPAKIEYKADPGEIITGKLFVVNDGQEAQTFYAAFEKFTEVDGQKKFLPSEPAELSEWFKMEKSVTLKPAEQKEISFTVEVPKNAPPGGHFAVIWWGTASPDAKEVAIVTRAGILVYLQVSGEVNEKGDIGKFSLTKGKFAFKLPDDFTVNFINQGNTYLKPRGEIAIKNIFGSTIANFKVNAKERIIFPENAQILDVAKKFDKPPFVFGFYKAELALQWGEKQSNILKSVWFFVFPWKTVLVGLIILAAILFIATKGIKKYNQWILKKYSN</sequence>
<reference evidence="3 4" key="1">
    <citation type="journal article" date="2015" name="Nature">
        <title>rRNA introns, odd ribosomes, and small enigmatic genomes across a large radiation of phyla.</title>
        <authorList>
            <person name="Brown C.T."/>
            <person name="Hug L.A."/>
            <person name="Thomas B.C."/>
            <person name="Sharon I."/>
            <person name="Castelle C.J."/>
            <person name="Singh A."/>
            <person name="Wilkins M.J."/>
            <person name="Williams K.H."/>
            <person name="Banfield J.F."/>
        </authorList>
    </citation>
    <scope>NUCLEOTIDE SEQUENCE [LARGE SCALE GENOMIC DNA]</scope>
</reference>
<evidence type="ECO:0000313" key="4">
    <source>
        <dbReference type="Proteomes" id="UP000033918"/>
    </source>
</evidence>
<evidence type="ECO:0008006" key="5">
    <source>
        <dbReference type="Google" id="ProtNLM"/>
    </source>
</evidence>
<dbReference type="Proteomes" id="UP000033918">
    <property type="component" value="Unassembled WGS sequence"/>
</dbReference>
<name>A0A0G0UJI3_9BACT</name>
<feature type="transmembrane region" description="Helical" evidence="1">
    <location>
        <begin position="255"/>
        <end position="279"/>
    </location>
</feature>
<proteinExistence type="predicted"/>
<keyword evidence="2" id="KW-0732">Signal</keyword>
<gene>
    <name evidence="3" type="ORF">UU38_C0003G0230</name>
</gene>
<feature type="signal peptide" evidence="2">
    <location>
        <begin position="1"/>
        <end position="21"/>
    </location>
</feature>